<dbReference type="EMBL" id="BQNB010009803">
    <property type="protein sequence ID" value="GJS68612.1"/>
    <property type="molecule type" value="Genomic_DNA"/>
</dbReference>
<proteinExistence type="predicted"/>
<evidence type="ECO:0000256" key="1">
    <source>
        <dbReference type="SAM" id="MobiDB-lite"/>
    </source>
</evidence>
<accession>A0ABQ4XTC6</accession>
<dbReference type="Proteomes" id="UP001151760">
    <property type="component" value="Unassembled WGS sequence"/>
</dbReference>
<evidence type="ECO:0000313" key="3">
    <source>
        <dbReference type="Proteomes" id="UP001151760"/>
    </source>
</evidence>
<sequence length="248" mass="28425">MRQRRWLELLSDTIAMFVITQGKQMSLLMSRKEREPPLRVQALVMTIALDLPNRSVNARLKHKKQKIIKSEDVGGMLIENAKFPEAIRTEKLEPRTDGTLCLNGRSWLPCYGDLRTMIMHKSYKSKYSIHPGSTKMYQDYDEALLVVPTDSDICHLCLQSVLTRAKGQAEHLRLRLLVQTKIPNGQWTTSLCWSEAQILESRTDPRGTMRKSSRSNNGWQASSRSTEELRLLEAVNQWDSKSADKSHA</sequence>
<feature type="compositionally biased region" description="Polar residues" evidence="1">
    <location>
        <begin position="214"/>
        <end position="224"/>
    </location>
</feature>
<keyword evidence="3" id="KW-1185">Reference proteome</keyword>
<gene>
    <name evidence="2" type="ORF">Tco_0683177</name>
</gene>
<evidence type="ECO:0008006" key="4">
    <source>
        <dbReference type="Google" id="ProtNLM"/>
    </source>
</evidence>
<comment type="caution">
    <text evidence="2">The sequence shown here is derived from an EMBL/GenBank/DDBJ whole genome shotgun (WGS) entry which is preliminary data.</text>
</comment>
<evidence type="ECO:0000313" key="2">
    <source>
        <dbReference type="EMBL" id="GJS68612.1"/>
    </source>
</evidence>
<organism evidence="2 3">
    <name type="scientific">Tanacetum coccineum</name>
    <dbReference type="NCBI Taxonomy" id="301880"/>
    <lineage>
        <taxon>Eukaryota</taxon>
        <taxon>Viridiplantae</taxon>
        <taxon>Streptophyta</taxon>
        <taxon>Embryophyta</taxon>
        <taxon>Tracheophyta</taxon>
        <taxon>Spermatophyta</taxon>
        <taxon>Magnoliopsida</taxon>
        <taxon>eudicotyledons</taxon>
        <taxon>Gunneridae</taxon>
        <taxon>Pentapetalae</taxon>
        <taxon>asterids</taxon>
        <taxon>campanulids</taxon>
        <taxon>Asterales</taxon>
        <taxon>Asteraceae</taxon>
        <taxon>Asteroideae</taxon>
        <taxon>Anthemideae</taxon>
        <taxon>Anthemidinae</taxon>
        <taxon>Tanacetum</taxon>
    </lineage>
</organism>
<name>A0ABQ4XTC6_9ASTR</name>
<reference evidence="2" key="2">
    <citation type="submission" date="2022-01" db="EMBL/GenBank/DDBJ databases">
        <authorList>
            <person name="Yamashiro T."/>
            <person name="Shiraishi A."/>
            <person name="Satake H."/>
            <person name="Nakayama K."/>
        </authorList>
    </citation>
    <scope>NUCLEOTIDE SEQUENCE</scope>
</reference>
<protein>
    <recommendedName>
        <fullName evidence="4">Reverse transcriptase domain-containing protein</fullName>
    </recommendedName>
</protein>
<reference evidence="2" key="1">
    <citation type="journal article" date="2022" name="Int. J. Mol. Sci.">
        <title>Draft Genome of Tanacetum Coccineum: Genomic Comparison of Closely Related Tanacetum-Family Plants.</title>
        <authorList>
            <person name="Yamashiro T."/>
            <person name="Shiraishi A."/>
            <person name="Nakayama K."/>
            <person name="Satake H."/>
        </authorList>
    </citation>
    <scope>NUCLEOTIDE SEQUENCE</scope>
</reference>
<feature type="region of interest" description="Disordered" evidence="1">
    <location>
        <begin position="204"/>
        <end position="226"/>
    </location>
</feature>